<accession>A0A2M6WZ46</accession>
<feature type="chain" id="PRO_5014967184" description="M23ase beta-sheet core domain-containing protein" evidence="2">
    <location>
        <begin position="27"/>
        <end position="400"/>
    </location>
</feature>
<evidence type="ECO:0000313" key="5">
    <source>
        <dbReference type="Proteomes" id="UP000230731"/>
    </source>
</evidence>
<organism evidence="4 5">
    <name type="scientific">Candidatus Andersenbacteria bacterium CG10_big_fil_rev_8_21_14_0_10_54_11</name>
    <dbReference type="NCBI Taxonomy" id="1974485"/>
    <lineage>
        <taxon>Bacteria</taxon>
        <taxon>Candidatus Anderseniibacteriota</taxon>
    </lineage>
</organism>
<dbReference type="Gene3D" id="2.70.70.10">
    <property type="entry name" value="Glucose Permease (Domain IIA)"/>
    <property type="match status" value="1"/>
</dbReference>
<dbReference type="PANTHER" id="PTHR21666:SF270">
    <property type="entry name" value="MUREIN HYDROLASE ACTIVATOR ENVC"/>
    <property type="match status" value="1"/>
</dbReference>
<dbReference type="AlphaFoldDB" id="A0A2M6WZ46"/>
<protein>
    <recommendedName>
        <fullName evidence="3">M23ase beta-sheet core domain-containing protein</fullName>
    </recommendedName>
</protein>
<dbReference type="SUPFAM" id="SSF51261">
    <property type="entry name" value="Duplicated hybrid motif"/>
    <property type="match status" value="1"/>
</dbReference>
<evidence type="ECO:0000256" key="2">
    <source>
        <dbReference type="SAM" id="SignalP"/>
    </source>
</evidence>
<dbReference type="Proteomes" id="UP000230731">
    <property type="component" value="Unassembled WGS sequence"/>
</dbReference>
<dbReference type="InterPro" id="IPR011055">
    <property type="entry name" value="Dup_hybrid_motif"/>
</dbReference>
<reference evidence="5" key="1">
    <citation type="submission" date="2017-09" db="EMBL/GenBank/DDBJ databases">
        <title>Depth-based differentiation of microbial function through sediment-hosted aquifers and enrichment of novel symbionts in the deep terrestrial subsurface.</title>
        <authorList>
            <person name="Probst A.J."/>
            <person name="Ladd B."/>
            <person name="Jarett J.K."/>
            <person name="Geller-Mcgrath D.E."/>
            <person name="Sieber C.M.K."/>
            <person name="Emerson J.B."/>
            <person name="Anantharaman K."/>
            <person name="Thomas B.C."/>
            <person name="Malmstrom R."/>
            <person name="Stieglmeier M."/>
            <person name="Klingl A."/>
            <person name="Woyke T."/>
            <person name="Ryan C.M."/>
            <person name="Banfield J.F."/>
        </authorList>
    </citation>
    <scope>NUCLEOTIDE SEQUENCE [LARGE SCALE GENOMIC DNA]</scope>
</reference>
<dbReference type="Gene3D" id="6.10.250.3150">
    <property type="match status" value="1"/>
</dbReference>
<name>A0A2M6WZ46_9BACT</name>
<feature type="signal peptide" evidence="2">
    <location>
        <begin position="1"/>
        <end position="26"/>
    </location>
</feature>
<dbReference type="InterPro" id="IPR050570">
    <property type="entry name" value="Cell_wall_metabolism_enzyme"/>
</dbReference>
<dbReference type="PANTHER" id="PTHR21666">
    <property type="entry name" value="PEPTIDASE-RELATED"/>
    <property type="match status" value="1"/>
</dbReference>
<dbReference type="GO" id="GO:0004222">
    <property type="term" value="F:metalloendopeptidase activity"/>
    <property type="evidence" value="ECO:0007669"/>
    <property type="project" value="TreeGrafter"/>
</dbReference>
<feature type="domain" description="M23ase beta-sheet core" evidence="3">
    <location>
        <begin position="295"/>
        <end position="396"/>
    </location>
</feature>
<dbReference type="CDD" id="cd12797">
    <property type="entry name" value="M23_peptidase"/>
    <property type="match status" value="1"/>
</dbReference>
<gene>
    <name evidence="4" type="ORF">COT71_02820</name>
</gene>
<evidence type="ECO:0000256" key="1">
    <source>
        <dbReference type="SAM" id="Coils"/>
    </source>
</evidence>
<keyword evidence="2" id="KW-0732">Signal</keyword>
<dbReference type="Pfam" id="PF01551">
    <property type="entry name" value="Peptidase_M23"/>
    <property type="match status" value="1"/>
</dbReference>
<sequence length="400" mass="44207">MTLRLRRLALLVHTVFLLALALPTTAQSLDKLQEELSSKRDALKAAEARIEKFRNDVQLKRREAKTLEDQIEIIDDTIQELELSIAGTVAEIDETNAAIAAVEKEISQREEEISQQKALLAEYLRSLYTVDRQSNVTILLKYDSFSEAVQEAATFEELQNRSRDTLQHIKTLKAELEHRQNDLSSYRSTLVALRHRQEEQQTTLTTNKESKANILSLTRQQETQFQKLLGEAQAAHKAAEAEISRLDTVIREELRKQGRAGLPSVGAMSWPIEPIFGIACGFHCAGYPYAYLIGPHSGIDVPTYVGTPIKAPADGYVARTHDSGGSGYSYILLLHGEEVSTVYGHVSGFAVSEGQMVTRGTVIGYTGGAPGTHGAGLSTGAHLHFEVRVHNAPTDPMQYL</sequence>
<feature type="coiled-coil region" evidence="1">
    <location>
        <begin position="29"/>
        <end position="119"/>
    </location>
</feature>
<proteinExistence type="predicted"/>
<evidence type="ECO:0000313" key="4">
    <source>
        <dbReference type="EMBL" id="PIT98048.1"/>
    </source>
</evidence>
<keyword evidence="1" id="KW-0175">Coiled coil</keyword>
<comment type="caution">
    <text evidence="4">The sequence shown here is derived from an EMBL/GenBank/DDBJ whole genome shotgun (WGS) entry which is preliminary data.</text>
</comment>
<dbReference type="EMBL" id="PEZP01000034">
    <property type="protein sequence ID" value="PIT98048.1"/>
    <property type="molecule type" value="Genomic_DNA"/>
</dbReference>
<dbReference type="InterPro" id="IPR016047">
    <property type="entry name" value="M23ase_b-sheet_dom"/>
</dbReference>
<evidence type="ECO:0000259" key="3">
    <source>
        <dbReference type="Pfam" id="PF01551"/>
    </source>
</evidence>